<dbReference type="InterPro" id="IPR007891">
    <property type="entry name" value="CHASE3"/>
</dbReference>
<keyword evidence="5" id="KW-0808">Transferase</keyword>
<dbReference type="Gene3D" id="6.10.340.10">
    <property type="match status" value="1"/>
</dbReference>
<feature type="coiled-coil region" evidence="10">
    <location>
        <begin position="277"/>
        <end position="307"/>
    </location>
</feature>
<keyword evidence="4" id="KW-0597">Phosphoprotein</keyword>
<dbReference type="SUPFAM" id="SSF55874">
    <property type="entry name" value="ATPase domain of HSP90 chaperone/DNA topoisomerase II/histidine kinase"/>
    <property type="match status" value="1"/>
</dbReference>
<dbReference type="Pfam" id="PF05227">
    <property type="entry name" value="CHASE3"/>
    <property type="match status" value="1"/>
</dbReference>
<comment type="catalytic activity">
    <reaction evidence="1">
        <text>ATP + protein L-histidine = ADP + protein N-phospho-L-histidine.</text>
        <dbReference type="EC" id="2.7.13.3"/>
    </reaction>
</comment>
<dbReference type="SUPFAM" id="SSF47384">
    <property type="entry name" value="Homodimeric domain of signal transducing histidine kinase"/>
    <property type="match status" value="1"/>
</dbReference>
<dbReference type="STRING" id="159449.B4N89_46815"/>
<keyword evidence="16" id="KW-1185">Reference proteome</keyword>
<dbReference type="SMART" id="SM00387">
    <property type="entry name" value="HATPase_c"/>
    <property type="match status" value="1"/>
</dbReference>
<dbReference type="AlphaFoldDB" id="A0A1T3NI58"/>
<dbReference type="GO" id="GO:0005886">
    <property type="term" value="C:plasma membrane"/>
    <property type="evidence" value="ECO:0007669"/>
    <property type="project" value="UniProtKB-SubCell"/>
</dbReference>
<keyword evidence="8 12" id="KW-1133">Transmembrane helix</keyword>
<feature type="transmembrane region" description="Helical" evidence="12">
    <location>
        <begin position="38"/>
        <end position="59"/>
    </location>
</feature>
<evidence type="ECO:0000256" key="1">
    <source>
        <dbReference type="ARBA" id="ARBA00000085"/>
    </source>
</evidence>
<evidence type="ECO:0000256" key="7">
    <source>
        <dbReference type="ARBA" id="ARBA00022777"/>
    </source>
</evidence>
<dbReference type="InterPro" id="IPR003594">
    <property type="entry name" value="HATPase_dom"/>
</dbReference>
<dbReference type="InterPro" id="IPR052162">
    <property type="entry name" value="Sensor_kinase/Photoreceptor"/>
</dbReference>
<dbReference type="CDD" id="cd06225">
    <property type="entry name" value="HAMP"/>
    <property type="match status" value="1"/>
</dbReference>
<evidence type="ECO:0000256" key="9">
    <source>
        <dbReference type="ARBA" id="ARBA00023012"/>
    </source>
</evidence>
<evidence type="ECO:0000256" key="10">
    <source>
        <dbReference type="SAM" id="Coils"/>
    </source>
</evidence>
<organism evidence="15 16">
    <name type="scientific">Embleya scabrispora</name>
    <dbReference type="NCBI Taxonomy" id="159449"/>
    <lineage>
        <taxon>Bacteria</taxon>
        <taxon>Bacillati</taxon>
        <taxon>Actinomycetota</taxon>
        <taxon>Actinomycetes</taxon>
        <taxon>Kitasatosporales</taxon>
        <taxon>Streptomycetaceae</taxon>
        <taxon>Embleya</taxon>
    </lineage>
</organism>
<dbReference type="CDD" id="cd00082">
    <property type="entry name" value="HisKA"/>
    <property type="match status" value="1"/>
</dbReference>
<evidence type="ECO:0000256" key="8">
    <source>
        <dbReference type="ARBA" id="ARBA00022989"/>
    </source>
</evidence>
<dbReference type="SUPFAM" id="SSF158472">
    <property type="entry name" value="HAMP domain-like"/>
    <property type="match status" value="1"/>
</dbReference>
<dbReference type="Pfam" id="PF02518">
    <property type="entry name" value="HATPase_c"/>
    <property type="match status" value="1"/>
</dbReference>
<evidence type="ECO:0000313" key="15">
    <source>
        <dbReference type="EMBL" id="OPC76529.1"/>
    </source>
</evidence>
<dbReference type="Gene3D" id="1.10.287.130">
    <property type="match status" value="1"/>
</dbReference>
<evidence type="ECO:0000313" key="16">
    <source>
        <dbReference type="Proteomes" id="UP000190037"/>
    </source>
</evidence>
<dbReference type="InterPro" id="IPR004358">
    <property type="entry name" value="Sig_transdc_His_kin-like_C"/>
</dbReference>
<feature type="transmembrane region" description="Helical" evidence="12">
    <location>
        <begin position="210"/>
        <end position="228"/>
    </location>
</feature>
<dbReference type="InterPro" id="IPR003661">
    <property type="entry name" value="HisK_dim/P_dom"/>
</dbReference>
<dbReference type="EC" id="2.7.13.3" evidence="3"/>
<protein>
    <recommendedName>
        <fullName evidence="3">histidine kinase</fullName>
        <ecNumber evidence="3">2.7.13.3</ecNumber>
    </recommendedName>
</protein>
<name>A0A1T3NI58_9ACTN</name>
<evidence type="ECO:0000256" key="6">
    <source>
        <dbReference type="ARBA" id="ARBA00022692"/>
    </source>
</evidence>
<accession>A0A1T3NI58</accession>
<evidence type="ECO:0000259" key="14">
    <source>
        <dbReference type="PROSITE" id="PS50885"/>
    </source>
</evidence>
<dbReference type="OrthoDB" id="9808408at2"/>
<evidence type="ECO:0000256" key="12">
    <source>
        <dbReference type="SAM" id="Phobius"/>
    </source>
</evidence>
<dbReference type="SMART" id="SM00388">
    <property type="entry name" value="HisKA"/>
    <property type="match status" value="1"/>
</dbReference>
<feature type="region of interest" description="Disordered" evidence="11">
    <location>
        <begin position="1"/>
        <end position="28"/>
    </location>
</feature>
<comment type="caution">
    <text evidence="15">The sequence shown here is derived from an EMBL/GenBank/DDBJ whole genome shotgun (WGS) entry which is preliminary data.</text>
</comment>
<feature type="domain" description="HAMP" evidence="14">
    <location>
        <begin position="233"/>
        <end position="285"/>
    </location>
</feature>
<dbReference type="PROSITE" id="PS50109">
    <property type="entry name" value="HIS_KIN"/>
    <property type="match status" value="1"/>
</dbReference>
<dbReference type="Pfam" id="PF00672">
    <property type="entry name" value="HAMP"/>
    <property type="match status" value="1"/>
</dbReference>
<dbReference type="Proteomes" id="UP000190037">
    <property type="component" value="Unassembled WGS sequence"/>
</dbReference>
<evidence type="ECO:0000256" key="11">
    <source>
        <dbReference type="SAM" id="MobiDB-lite"/>
    </source>
</evidence>
<dbReference type="Gene3D" id="3.30.565.10">
    <property type="entry name" value="Histidine kinase-like ATPase, C-terminal domain"/>
    <property type="match status" value="1"/>
</dbReference>
<dbReference type="InterPro" id="IPR005467">
    <property type="entry name" value="His_kinase_dom"/>
</dbReference>
<evidence type="ECO:0000256" key="4">
    <source>
        <dbReference type="ARBA" id="ARBA00022553"/>
    </source>
</evidence>
<dbReference type="EMBL" id="MWQN01000006">
    <property type="protein sequence ID" value="OPC76529.1"/>
    <property type="molecule type" value="Genomic_DNA"/>
</dbReference>
<keyword evidence="7 15" id="KW-0418">Kinase</keyword>
<reference evidence="15 16" key="1">
    <citation type="submission" date="2017-03" db="EMBL/GenBank/DDBJ databases">
        <title>Draft genome sequence of Streptomyces scabrisporus NF3, endophyte isolated from Amphipterygium adstringens.</title>
        <authorList>
            <person name="Vazquez M."/>
            <person name="Ceapa C.D."/>
            <person name="Rodriguez Luna D."/>
            <person name="Sanchez Esquivel S."/>
        </authorList>
    </citation>
    <scope>NUCLEOTIDE SEQUENCE [LARGE SCALE GENOMIC DNA]</scope>
    <source>
        <strain evidence="15 16">NF3</strain>
    </source>
</reference>
<dbReference type="InterPro" id="IPR003660">
    <property type="entry name" value="HAMP_dom"/>
</dbReference>
<comment type="subcellular location">
    <subcellularLocation>
        <location evidence="2">Cell membrane</location>
    </subcellularLocation>
</comment>
<sequence>MRSREHSRRAGGAPGEDPEPPPAPAPGRPWSTMRWLRVGVASALVVLAALGVLGAWVFVHSTGVNGRLVDRSTPALIASARLEAAFVDQETGIRGYALTGKPEYLLPYEQGRIRQEAQLRVLRRVTAADSRAREDLAVVLAHVEGWRTLVADPIVAAPPGIPVPEAADRQGAAKAAFDELRAATATQQAHLQADRDHARGDLDDVRLLRTWVFAGIAAVIVLLALLVFEGLRRGVTRPVAGLVHDAERVAHGDFAHPITELGPADIRALAHAMEAMRRRLADELAFADRARRRLDEQALDLRRSNAELEQFAYVASHDLQEPLRKVASFCGLLQKRYSGQLDERADQYIHFAVDGATRMQTLISDLLKFSRVGRVDTKVVDVDLESVFTTVVDDIAVAIQESDARIEHDPLPRVQGDPTQLALLLQNLLVNAIKFRDLEHAPLLRMSVERDGRMWRFALTDNGIGIAPEYADRIFVVFQRLHTREAYPGNGIGLAMCKKIVEFHGGRIHLDPDHTEGTRIVFTLPADA</sequence>
<evidence type="ECO:0000256" key="2">
    <source>
        <dbReference type="ARBA" id="ARBA00004236"/>
    </source>
</evidence>
<gene>
    <name evidence="15" type="ORF">B4N89_46815</name>
</gene>
<dbReference type="PRINTS" id="PR00344">
    <property type="entry name" value="BCTRLSENSOR"/>
</dbReference>
<evidence type="ECO:0000256" key="3">
    <source>
        <dbReference type="ARBA" id="ARBA00012438"/>
    </source>
</evidence>
<dbReference type="PANTHER" id="PTHR43304">
    <property type="entry name" value="PHYTOCHROME-LIKE PROTEIN CPH1"/>
    <property type="match status" value="1"/>
</dbReference>
<keyword evidence="6 12" id="KW-0812">Transmembrane</keyword>
<dbReference type="Pfam" id="PF00512">
    <property type="entry name" value="HisKA"/>
    <property type="match status" value="1"/>
</dbReference>
<proteinExistence type="predicted"/>
<dbReference type="InterPro" id="IPR036097">
    <property type="entry name" value="HisK_dim/P_sf"/>
</dbReference>
<dbReference type="PROSITE" id="PS50885">
    <property type="entry name" value="HAMP"/>
    <property type="match status" value="1"/>
</dbReference>
<keyword evidence="12" id="KW-0472">Membrane</keyword>
<dbReference type="PANTHER" id="PTHR43304:SF1">
    <property type="entry name" value="PAC DOMAIN-CONTAINING PROTEIN"/>
    <property type="match status" value="1"/>
</dbReference>
<keyword evidence="10" id="KW-0175">Coiled coil</keyword>
<evidence type="ECO:0000259" key="13">
    <source>
        <dbReference type="PROSITE" id="PS50109"/>
    </source>
</evidence>
<feature type="domain" description="Histidine kinase" evidence="13">
    <location>
        <begin position="314"/>
        <end position="528"/>
    </location>
</feature>
<dbReference type="InterPro" id="IPR036890">
    <property type="entry name" value="HATPase_C_sf"/>
</dbReference>
<keyword evidence="9" id="KW-0902">Two-component regulatory system</keyword>
<dbReference type="GO" id="GO:0000155">
    <property type="term" value="F:phosphorelay sensor kinase activity"/>
    <property type="evidence" value="ECO:0007669"/>
    <property type="project" value="InterPro"/>
</dbReference>
<dbReference type="SMART" id="SM00304">
    <property type="entry name" value="HAMP"/>
    <property type="match status" value="1"/>
</dbReference>
<evidence type="ECO:0000256" key="5">
    <source>
        <dbReference type="ARBA" id="ARBA00022679"/>
    </source>
</evidence>